<dbReference type="AlphaFoldDB" id="A0A8K0J0A5"/>
<accession>A0A8K0J0A5</accession>
<dbReference type="Proteomes" id="UP000797356">
    <property type="component" value="Chromosome 16"/>
</dbReference>
<organism evidence="1 2">
    <name type="scientific">Cocos nucifera</name>
    <name type="common">Coconut palm</name>
    <dbReference type="NCBI Taxonomy" id="13894"/>
    <lineage>
        <taxon>Eukaryota</taxon>
        <taxon>Viridiplantae</taxon>
        <taxon>Streptophyta</taxon>
        <taxon>Embryophyta</taxon>
        <taxon>Tracheophyta</taxon>
        <taxon>Spermatophyta</taxon>
        <taxon>Magnoliopsida</taxon>
        <taxon>Liliopsida</taxon>
        <taxon>Arecaceae</taxon>
        <taxon>Arecoideae</taxon>
        <taxon>Cocoseae</taxon>
        <taxon>Attaleinae</taxon>
        <taxon>Cocos</taxon>
    </lineage>
</organism>
<evidence type="ECO:0000313" key="2">
    <source>
        <dbReference type="Proteomes" id="UP000797356"/>
    </source>
</evidence>
<keyword evidence="2" id="KW-1185">Reference proteome</keyword>
<protein>
    <submittedName>
        <fullName evidence="1">Uncharacterized protein</fullName>
    </submittedName>
</protein>
<reference evidence="1" key="1">
    <citation type="journal article" date="2017" name="Gigascience">
        <title>The genome draft of coconut (Cocos nucifera).</title>
        <authorList>
            <person name="Xiao Y."/>
            <person name="Xu P."/>
            <person name="Fan H."/>
            <person name="Baudouin L."/>
            <person name="Xia W."/>
            <person name="Bocs S."/>
            <person name="Xu J."/>
            <person name="Li Q."/>
            <person name="Guo A."/>
            <person name="Zhou L."/>
            <person name="Li J."/>
            <person name="Wu Y."/>
            <person name="Ma Z."/>
            <person name="Armero A."/>
            <person name="Issali A.E."/>
            <person name="Liu N."/>
            <person name="Peng M."/>
            <person name="Yang Y."/>
        </authorList>
    </citation>
    <scope>NUCLEOTIDE SEQUENCE</scope>
    <source>
        <tissue evidence="1">Spear leaf of Hainan Tall coconut</tissue>
    </source>
</reference>
<evidence type="ECO:0000313" key="1">
    <source>
        <dbReference type="EMBL" id="KAG1371158.1"/>
    </source>
</evidence>
<sequence>MAPATTDIALELGYHKLIHLKRINRQEVEALKVQEDLQVKISHLQGRAIEAECLVAKNESLHSALQKEEFVLAGLKTALALEEEEEARLKVTKLEA</sequence>
<comment type="caution">
    <text evidence="1">The sequence shown here is derived from an EMBL/GenBank/DDBJ whole genome shotgun (WGS) entry which is preliminary data.</text>
</comment>
<proteinExistence type="predicted"/>
<gene>
    <name evidence="1" type="ORF">COCNU_16G002520</name>
</gene>
<name>A0A8K0J0A5_COCNU</name>
<dbReference type="EMBL" id="CM017887">
    <property type="protein sequence ID" value="KAG1371158.1"/>
    <property type="molecule type" value="Genomic_DNA"/>
</dbReference>
<reference evidence="1" key="2">
    <citation type="submission" date="2019-07" db="EMBL/GenBank/DDBJ databases">
        <authorList>
            <person name="Yang Y."/>
            <person name="Bocs S."/>
            <person name="Baudouin L."/>
        </authorList>
    </citation>
    <scope>NUCLEOTIDE SEQUENCE</scope>
    <source>
        <tissue evidence="1">Spear leaf of Hainan Tall coconut</tissue>
    </source>
</reference>